<evidence type="ECO:0000256" key="1">
    <source>
        <dbReference type="SAM" id="Phobius"/>
    </source>
</evidence>
<dbReference type="Proteomes" id="UP000326903">
    <property type="component" value="Unassembled WGS sequence"/>
</dbReference>
<feature type="transmembrane region" description="Helical" evidence="1">
    <location>
        <begin position="61"/>
        <end position="80"/>
    </location>
</feature>
<keyword evidence="3" id="KW-1185">Reference proteome</keyword>
<comment type="caution">
    <text evidence="2">The sequence shown here is derived from an EMBL/GenBank/DDBJ whole genome shotgun (WGS) entry which is preliminary data.</text>
</comment>
<name>A0A5J5IFD1_9BACT</name>
<dbReference type="AlphaFoldDB" id="A0A5J5IFD1"/>
<dbReference type="EMBL" id="VYQF01000004">
    <property type="protein sequence ID" value="KAA9037995.1"/>
    <property type="molecule type" value="Genomic_DNA"/>
</dbReference>
<keyword evidence="1" id="KW-0472">Membrane</keyword>
<keyword evidence="1" id="KW-1133">Transmembrane helix</keyword>
<evidence type="ECO:0000313" key="2">
    <source>
        <dbReference type="EMBL" id="KAA9037995.1"/>
    </source>
</evidence>
<accession>A0A5J5IFD1</accession>
<protein>
    <submittedName>
        <fullName evidence="2">Uncharacterized protein</fullName>
    </submittedName>
</protein>
<reference evidence="2 3" key="1">
    <citation type="submission" date="2019-09" db="EMBL/GenBank/DDBJ databases">
        <title>Draft genome sequence of Ginsengibacter sp. BR5-29.</title>
        <authorList>
            <person name="Im W.-T."/>
        </authorList>
    </citation>
    <scope>NUCLEOTIDE SEQUENCE [LARGE SCALE GENOMIC DNA]</scope>
    <source>
        <strain evidence="2 3">BR5-29</strain>
    </source>
</reference>
<sequence>MKTFYEKDAFIPIAQEHITEQETKQREGKEIKNKYVSFLLFFGVVMFFAVTGYLASSNAELIVAAILALMLTLGLIQTLIQQRVANMMNTKINTSQQNTGAVATGAEPLREPAKAITIPPFQLDVYEQNELPAHSFTLNPNLTEEKNIFNIKPLHIFYFFNFYSSGSLINKTSGGFQRHGPVFFLGSPQDIGFSKLWNMFSITKIMRQLLITTPEKLAEAIDNISEKPLPPKTKGLMTENYFAGAYPSNVFYCTDAVWQQCVALLFAKTDFSIIDASDYTNERAGLQWEIGQIINHIATENFVVLINSKTDLVALGESFKNSWKQMNADSPNNRERTQPVRFIFHQTPDRAVEKKTYSNVLYEAYHRQALSNDNIIALLLRSNNDNGEG</sequence>
<evidence type="ECO:0000313" key="3">
    <source>
        <dbReference type="Proteomes" id="UP000326903"/>
    </source>
</evidence>
<feature type="transmembrane region" description="Helical" evidence="1">
    <location>
        <begin position="35"/>
        <end position="55"/>
    </location>
</feature>
<dbReference type="RefSeq" id="WP_150415528.1">
    <property type="nucleotide sequence ID" value="NZ_VYQF01000004.1"/>
</dbReference>
<keyword evidence="1" id="KW-0812">Transmembrane</keyword>
<gene>
    <name evidence="2" type="ORF">FW778_14605</name>
</gene>
<organism evidence="2 3">
    <name type="scientific">Ginsengibacter hankyongi</name>
    <dbReference type="NCBI Taxonomy" id="2607284"/>
    <lineage>
        <taxon>Bacteria</taxon>
        <taxon>Pseudomonadati</taxon>
        <taxon>Bacteroidota</taxon>
        <taxon>Chitinophagia</taxon>
        <taxon>Chitinophagales</taxon>
        <taxon>Chitinophagaceae</taxon>
        <taxon>Ginsengibacter</taxon>
    </lineage>
</organism>
<proteinExistence type="predicted"/>